<dbReference type="AlphaFoldDB" id="A0A427A0X2"/>
<evidence type="ECO:0000313" key="2">
    <source>
        <dbReference type="Proteomes" id="UP000287651"/>
    </source>
</evidence>
<name>A0A427A0X2_ENSVE</name>
<protein>
    <submittedName>
        <fullName evidence="1">Uncharacterized protein</fullName>
    </submittedName>
</protein>
<gene>
    <name evidence="1" type="ORF">B296_00012787</name>
</gene>
<proteinExistence type="predicted"/>
<comment type="caution">
    <text evidence="1">The sequence shown here is derived from an EMBL/GenBank/DDBJ whole genome shotgun (WGS) entry which is preliminary data.</text>
</comment>
<dbReference type="Proteomes" id="UP000287651">
    <property type="component" value="Unassembled WGS sequence"/>
</dbReference>
<sequence length="208" mass="23300">MFLLGKLFYRYCHLIKSFVLNRYQVDKPTADDRSRFLEKLVEDILTLQVDESTSKLKKVTSLPELPKAPQEVSGPKPSELQAKAEAEQHALRRLRMCLRDVCNRSVSQFLTVQGMLSQMDPALVSFCDNIAAQGGPLLLADDVEELNVPTAPVVQLANVPRSAQLCNVQLDVNLVQSYEVIKLPKENTNHAGTWVLLFIIDALLGHVF</sequence>
<reference evidence="1 2" key="1">
    <citation type="journal article" date="2014" name="Agronomy (Basel)">
        <title>A Draft Genome Sequence for Ensete ventricosum, the Drought-Tolerant Tree Against Hunger.</title>
        <authorList>
            <person name="Harrison J."/>
            <person name="Moore K.A."/>
            <person name="Paszkiewicz K."/>
            <person name="Jones T."/>
            <person name="Grant M."/>
            <person name="Ambacheew D."/>
            <person name="Muzemil S."/>
            <person name="Studholme D.J."/>
        </authorList>
    </citation>
    <scope>NUCLEOTIDE SEQUENCE [LARGE SCALE GENOMIC DNA]</scope>
</reference>
<evidence type="ECO:0000313" key="1">
    <source>
        <dbReference type="EMBL" id="RRT69858.1"/>
    </source>
</evidence>
<accession>A0A427A0X2</accession>
<organism evidence="1 2">
    <name type="scientific">Ensete ventricosum</name>
    <name type="common">Abyssinian banana</name>
    <name type="synonym">Musa ensete</name>
    <dbReference type="NCBI Taxonomy" id="4639"/>
    <lineage>
        <taxon>Eukaryota</taxon>
        <taxon>Viridiplantae</taxon>
        <taxon>Streptophyta</taxon>
        <taxon>Embryophyta</taxon>
        <taxon>Tracheophyta</taxon>
        <taxon>Spermatophyta</taxon>
        <taxon>Magnoliopsida</taxon>
        <taxon>Liliopsida</taxon>
        <taxon>Zingiberales</taxon>
        <taxon>Musaceae</taxon>
        <taxon>Ensete</taxon>
    </lineage>
</organism>
<dbReference type="EMBL" id="AMZH03004206">
    <property type="protein sequence ID" value="RRT69858.1"/>
    <property type="molecule type" value="Genomic_DNA"/>
</dbReference>